<dbReference type="InterPro" id="IPR042462">
    <property type="entry name" value="ARMC7"/>
</dbReference>
<dbReference type="InterPro" id="IPR016024">
    <property type="entry name" value="ARM-type_fold"/>
</dbReference>
<dbReference type="SUPFAM" id="SSF48371">
    <property type="entry name" value="ARM repeat"/>
    <property type="match status" value="1"/>
</dbReference>
<dbReference type="InterPro" id="IPR000225">
    <property type="entry name" value="Armadillo"/>
</dbReference>
<name>T1HD51_RHOPR</name>
<dbReference type="VEuPathDB" id="VectorBase:RPRC001966"/>
<dbReference type="InterPro" id="IPR011989">
    <property type="entry name" value="ARM-like"/>
</dbReference>
<dbReference type="OMA" id="YECRQHD"/>
<dbReference type="Proteomes" id="UP000015103">
    <property type="component" value="Unassembled WGS sequence"/>
</dbReference>
<dbReference type="InParanoid" id="T1HD51"/>
<accession>T1HD51</accession>
<dbReference type="PANTHER" id="PTHR46263:SF1">
    <property type="entry name" value="ARMADILLO REPEAT-CONTAINING PROTEIN 7"/>
    <property type="match status" value="1"/>
</dbReference>
<evidence type="ECO:0000313" key="2">
    <source>
        <dbReference type="Proteomes" id="UP000015103"/>
    </source>
</evidence>
<dbReference type="HOGENOM" id="CLU_685722_0_0_1"/>
<dbReference type="PANTHER" id="PTHR46263">
    <property type="entry name" value="ARMADILLO REPEAT-CONTAINING PROTEIN 7"/>
    <property type="match status" value="1"/>
</dbReference>
<dbReference type="EMBL" id="ACPB03004624">
    <property type="status" value="NOT_ANNOTATED_CDS"/>
    <property type="molecule type" value="Genomic_DNA"/>
</dbReference>
<sequence length="402" mass="44971">MVVGRVMFSTKEFLKKRTGKNKVERYDFLKLLVEEFNTTQSLEAKRQVLANLANFAYDPINYEFLRNLSVIDLFLQQLDNEDDSIVEYAVAGLCNICLDFINKDHIIDSPGGIQAIIDCLSSRNEETIISCTNILTTRLFSTQLTRQNSENKVVIERTVSTEDVEKFAELTGDNNKVHYGENGIVHGTFLNGLVSSVIGTKLPGHGTLVLSQNITYPNPCPIGSNLIITVEVKSWRKIITCFYDIRNKQDNSIVLQVGCFLCGAAEEKIGNILNLLPPLPNFNLTSSNDKNAVPCMCGVFLSGQFEKGSVPKESPIFMHEHDEHFMCNAGGNKQCINKCLDVLVKYLANSPSLICGAIDRDCYKERAYLFIKNCGKEWINSNLSAGREFCCKNGEPYKCPLL</sequence>
<dbReference type="STRING" id="13249.T1HD51"/>
<dbReference type="FunCoup" id="T1HD51">
    <property type="interactions" value="22"/>
</dbReference>
<dbReference type="EnsemblMetazoa" id="RPRC001966-RA">
    <property type="protein sequence ID" value="RPRC001966-PA"/>
    <property type="gene ID" value="RPRC001966"/>
</dbReference>
<keyword evidence="2" id="KW-1185">Reference proteome</keyword>
<dbReference type="InterPro" id="IPR029069">
    <property type="entry name" value="HotDog_dom_sf"/>
</dbReference>
<dbReference type="Pfam" id="PF00514">
    <property type="entry name" value="Arm"/>
    <property type="match status" value="1"/>
</dbReference>
<dbReference type="eggNOG" id="KOG4646">
    <property type="taxonomic scope" value="Eukaryota"/>
</dbReference>
<organism evidence="1 2">
    <name type="scientific">Rhodnius prolixus</name>
    <name type="common">Triatomid bug</name>
    <dbReference type="NCBI Taxonomy" id="13249"/>
    <lineage>
        <taxon>Eukaryota</taxon>
        <taxon>Metazoa</taxon>
        <taxon>Ecdysozoa</taxon>
        <taxon>Arthropoda</taxon>
        <taxon>Hexapoda</taxon>
        <taxon>Insecta</taxon>
        <taxon>Pterygota</taxon>
        <taxon>Neoptera</taxon>
        <taxon>Paraneoptera</taxon>
        <taxon>Hemiptera</taxon>
        <taxon>Heteroptera</taxon>
        <taxon>Panheteroptera</taxon>
        <taxon>Cimicomorpha</taxon>
        <taxon>Reduviidae</taxon>
        <taxon>Triatominae</taxon>
        <taxon>Rhodnius</taxon>
    </lineage>
</organism>
<protein>
    <submittedName>
        <fullName evidence="1">Uncharacterized protein</fullName>
    </submittedName>
</protein>
<dbReference type="Gene3D" id="1.25.10.10">
    <property type="entry name" value="Leucine-rich Repeat Variant"/>
    <property type="match status" value="1"/>
</dbReference>
<dbReference type="Gene3D" id="3.10.129.10">
    <property type="entry name" value="Hotdog Thioesterase"/>
    <property type="match status" value="1"/>
</dbReference>
<dbReference type="SUPFAM" id="SSF54637">
    <property type="entry name" value="Thioesterase/thiol ester dehydrase-isomerase"/>
    <property type="match status" value="1"/>
</dbReference>
<proteinExistence type="predicted"/>
<reference evidence="1" key="1">
    <citation type="submission" date="2015-05" db="UniProtKB">
        <authorList>
            <consortium name="EnsemblMetazoa"/>
        </authorList>
    </citation>
    <scope>IDENTIFICATION</scope>
</reference>
<dbReference type="AlphaFoldDB" id="T1HD51"/>
<evidence type="ECO:0000313" key="1">
    <source>
        <dbReference type="EnsemblMetazoa" id="RPRC001966-PA"/>
    </source>
</evidence>